<dbReference type="Pfam" id="PF14013">
    <property type="entry name" value="MT0933_antitox"/>
    <property type="match status" value="1"/>
</dbReference>
<organism evidence="2 3">
    <name type="scientific">Georgenia subflava</name>
    <dbReference type="NCBI Taxonomy" id="1622177"/>
    <lineage>
        <taxon>Bacteria</taxon>
        <taxon>Bacillati</taxon>
        <taxon>Actinomycetota</taxon>
        <taxon>Actinomycetes</taxon>
        <taxon>Micrococcales</taxon>
        <taxon>Bogoriellaceae</taxon>
        <taxon>Georgenia</taxon>
    </lineage>
</organism>
<dbReference type="OrthoDB" id="3267972at2"/>
<reference evidence="2 3" key="1">
    <citation type="submission" date="2019-10" db="EMBL/GenBank/DDBJ databases">
        <title>Georgenia wutianyii sp. nov. and Georgenia yuyongxinii sp. nov. isolated from plateau pika (Ochotona curzoniae) in the Qinghai-Tibet plateau of China.</title>
        <authorList>
            <person name="Tian Z."/>
        </authorList>
    </citation>
    <scope>NUCLEOTIDE SEQUENCE [LARGE SCALE GENOMIC DNA]</scope>
    <source>
        <strain evidence="2 3">JCM 19765</strain>
    </source>
</reference>
<dbReference type="RefSeq" id="WP_152194473.1">
    <property type="nucleotide sequence ID" value="NZ_VUKD01000002.1"/>
</dbReference>
<proteinExistence type="predicted"/>
<name>A0A6N7EMC0_9MICO</name>
<accession>A0A6N7EMC0</accession>
<dbReference type="EMBL" id="WHPC01000011">
    <property type="protein sequence ID" value="MPV36394.1"/>
    <property type="molecule type" value="Genomic_DNA"/>
</dbReference>
<dbReference type="AlphaFoldDB" id="A0A6N7EMC0"/>
<comment type="caution">
    <text evidence="2">The sequence shown here is derived from an EMBL/GenBank/DDBJ whole genome shotgun (WGS) entry which is preliminary data.</text>
</comment>
<keyword evidence="3" id="KW-1185">Reference proteome</keyword>
<evidence type="ECO:0000256" key="1">
    <source>
        <dbReference type="SAM" id="MobiDB-lite"/>
    </source>
</evidence>
<feature type="region of interest" description="Disordered" evidence="1">
    <location>
        <begin position="1"/>
        <end position="60"/>
    </location>
</feature>
<dbReference type="InterPro" id="IPR028037">
    <property type="entry name" value="Antitoxin_Rv0909/MT0933"/>
</dbReference>
<evidence type="ECO:0000313" key="3">
    <source>
        <dbReference type="Proteomes" id="UP000437709"/>
    </source>
</evidence>
<protein>
    <submittedName>
        <fullName evidence="2">Antitoxin</fullName>
    </submittedName>
</protein>
<dbReference type="Proteomes" id="UP000437709">
    <property type="component" value="Unassembled WGS sequence"/>
</dbReference>
<evidence type="ECO:0000313" key="2">
    <source>
        <dbReference type="EMBL" id="MPV36394.1"/>
    </source>
</evidence>
<gene>
    <name evidence="2" type="ORF">GB881_04900</name>
</gene>
<sequence length="60" mass="6282">MGIGDLGDKAKDFANSDKGEQMSDDALEKGSDFASDKTGGKYDEHLDKGTGAADKKIGDE</sequence>